<comment type="catalytic activity">
    <reaction evidence="15">
        <text>[GlcNAc-(1-&gt;4)-Mur2Ac(oyl-L-Ala-gamma-D-Glu-L-Lys-D-Ala-D-Ala)](n)-di-trans,octa-cis-undecaprenyl diphosphate + beta-D-GlcNAc-(1-&gt;4)-Mur2Ac(oyl-L-Ala-gamma-D-Glu-L-Lys-D-Ala-D-Ala)-di-trans,octa-cis-undecaprenyl diphosphate = [GlcNAc-(1-&gt;4)-Mur2Ac(oyl-L-Ala-gamma-D-Glu-L-Lys-D-Ala-D-Ala)](n+1)-di-trans,octa-cis-undecaprenyl diphosphate + di-trans,octa-cis-undecaprenyl diphosphate + H(+)</text>
        <dbReference type="Rhea" id="RHEA:23708"/>
        <dbReference type="Rhea" id="RHEA-COMP:9602"/>
        <dbReference type="Rhea" id="RHEA-COMP:9603"/>
        <dbReference type="ChEBI" id="CHEBI:15378"/>
        <dbReference type="ChEBI" id="CHEBI:58405"/>
        <dbReference type="ChEBI" id="CHEBI:60033"/>
        <dbReference type="ChEBI" id="CHEBI:78435"/>
        <dbReference type="EC" id="2.4.99.28"/>
    </reaction>
</comment>
<dbReference type="EMBL" id="QOQD01000007">
    <property type="protein sequence ID" value="RCL73375.1"/>
    <property type="molecule type" value="Genomic_DNA"/>
</dbReference>
<evidence type="ECO:0000256" key="10">
    <source>
        <dbReference type="ARBA" id="ARBA00033270"/>
    </source>
</evidence>
<sequence length="380" mass="42517">MKITRSRKSHISDWWWTIDKVQLGSIVLLIIFGIVLNLAASPPIAEKLSLNQYYFVKRQFLFFILGILVMFFFSFLNLKNLRRLCLIIFITSLITIFFLNIFGTPIKGATRWLDLGIISVQPSEFAKPTFIVLISWFLSESIVKTVPSKIISLMLYSLFAFGLILQPDIGQTILITLAASIIYFISGMPLIVGFTIFILSLIGIGLSYLYVDHFYQRLNIFFNPSLGDTYQIDTAYNAILQGGWFGVGPGEGVIKNILPDAHTDFIFAVAAEEFGLISCFIIISLFAFIVYRGLSRSLKQENLFAKIATIGLTSLICIQVGINIAVNLGIVPTKGMTLPFISYGGSSALSIAMTFGLILAFTRQKNNSYIYSSRKLNFQN</sequence>
<dbReference type="PANTHER" id="PTHR30474">
    <property type="entry name" value="CELL CYCLE PROTEIN"/>
    <property type="match status" value="1"/>
</dbReference>
<keyword evidence="5" id="KW-0133">Cell shape</keyword>
<evidence type="ECO:0000313" key="18">
    <source>
        <dbReference type="Proteomes" id="UP000253570"/>
    </source>
</evidence>
<dbReference type="GO" id="GO:0009252">
    <property type="term" value="P:peptidoglycan biosynthetic process"/>
    <property type="evidence" value="ECO:0007669"/>
    <property type="project" value="UniProtKB-KW"/>
</dbReference>
<dbReference type="InterPro" id="IPR001182">
    <property type="entry name" value="FtsW/RodA"/>
</dbReference>
<evidence type="ECO:0000256" key="14">
    <source>
        <dbReference type="ARBA" id="ARBA00044770"/>
    </source>
</evidence>
<keyword evidence="17" id="KW-0132">Cell division</keyword>
<feature type="transmembrane region" description="Helical" evidence="16">
    <location>
        <begin position="21"/>
        <end position="40"/>
    </location>
</feature>
<feature type="transmembrane region" description="Helical" evidence="16">
    <location>
        <begin position="60"/>
        <end position="78"/>
    </location>
</feature>
<protein>
    <recommendedName>
        <fullName evidence="12">Probable peptidoglycan glycosyltransferase FtsW</fullName>
        <ecNumber evidence="14">2.4.99.28</ecNumber>
    </recommendedName>
    <alternativeName>
        <fullName evidence="13">Cell division protein FtsW</fullName>
    </alternativeName>
    <alternativeName>
        <fullName evidence="10">Cell wall polymerase</fullName>
    </alternativeName>
    <alternativeName>
        <fullName evidence="9">Peptidoglycan polymerase</fullName>
    </alternativeName>
</protein>
<comment type="subcellular location">
    <subcellularLocation>
        <location evidence="1">Membrane</location>
        <topology evidence="1">Multi-pass membrane protein</topology>
    </subcellularLocation>
</comment>
<comment type="caution">
    <text evidence="17">The sequence shown here is derived from an EMBL/GenBank/DDBJ whole genome shotgun (WGS) entry which is preliminary data.</text>
</comment>
<dbReference type="GO" id="GO:0051301">
    <property type="term" value="P:cell division"/>
    <property type="evidence" value="ECO:0007669"/>
    <property type="project" value="UniProtKB-KW"/>
</dbReference>
<keyword evidence="4 16" id="KW-0812">Transmembrane</keyword>
<feature type="transmembrane region" description="Helical" evidence="16">
    <location>
        <begin position="177"/>
        <end position="210"/>
    </location>
</feature>
<dbReference type="PROSITE" id="PS00428">
    <property type="entry name" value="FTSW_RODA_SPOVE"/>
    <property type="match status" value="1"/>
</dbReference>
<keyword evidence="8 16" id="KW-0472">Membrane</keyword>
<evidence type="ECO:0000256" key="15">
    <source>
        <dbReference type="ARBA" id="ARBA00049902"/>
    </source>
</evidence>
<evidence type="ECO:0000256" key="3">
    <source>
        <dbReference type="ARBA" id="ARBA00022679"/>
    </source>
</evidence>
<evidence type="ECO:0000256" key="8">
    <source>
        <dbReference type="ARBA" id="ARBA00023136"/>
    </source>
</evidence>
<dbReference type="GO" id="GO:0008955">
    <property type="term" value="F:peptidoglycan glycosyltransferase activity"/>
    <property type="evidence" value="ECO:0007669"/>
    <property type="project" value="UniProtKB-EC"/>
</dbReference>
<keyword evidence="3" id="KW-0808">Transferase</keyword>
<evidence type="ECO:0000256" key="13">
    <source>
        <dbReference type="ARBA" id="ARBA00041418"/>
    </source>
</evidence>
<keyword evidence="7 16" id="KW-1133">Transmembrane helix</keyword>
<accession>A0A368DQ85</accession>
<evidence type="ECO:0000256" key="7">
    <source>
        <dbReference type="ARBA" id="ARBA00022989"/>
    </source>
</evidence>
<evidence type="ECO:0000256" key="6">
    <source>
        <dbReference type="ARBA" id="ARBA00022984"/>
    </source>
</evidence>
<dbReference type="InterPro" id="IPR018365">
    <property type="entry name" value="Cell_cycle_FtsW-rel_CS"/>
</dbReference>
<evidence type="ECO:0000256" key="12">
    <source>
        <dbReference type="ARBA" id="ARBA00041185"/>
    </source>
</evidence>
<dbReference type="GO" id="GO:0005886">
    <property type="term" value="C:plasma membrane"/>
    <property type="evidence" value="ECO:0007669"/>
    <property type="project" value="TreeGrafter"/>
</dbReference>
<dbReference type="GO" id="GO:0032153">
    <property type="term" value="C:cell division site"/>
    <property type="evidence" value="ECO:0007669"/>
    <property type="project" value="TreeGrafter"/>
</dbReference>
<evidence type="ECO:0000256" key="9">
    <source>
        <dbReference type="ARBA" id="ARBA00032370"/>
    </source>
</evidence>
<dbReference type="Proteomes" id="UP000253570">
    <property type="component" value="Unassembled WGS sequence"/>
</dbReference>
<feature type="transmembrane region" description="Helical" evidence="16">
    <location>
        <begin position="340"/>
        <end position="361"/>
    </location>
</feature>
<evidence type="ECO:0000256" key="2">
    <source>
        <dbReference type="ARBA" id="ARBA00022676"/>
    </source>
</evidence>
<dbReference type="GO" id="GO:0008360">
    <property type="term" value="P:regulation of cell shape"/>
    <property type="evidence" value="ECO:0007669"/>
    <property type="project" value="UniProtKB-KW"/>
</dbReference>
<feature type="transmembrane region" description="Helical" evidence="16">
    <location>
        <begin position="265"/>
        <end position="291"/>
    </location>
</feature>
<keyword evidence="2" id="KW-0328">Glycosyltransferase</keyword>
<dbReference type="Pfam" id="PF01098">
    <property type="entry name" value="FTSW_RODA_SPOVE"/>
    <property type="match status" value="1"/>
</dbReference>
<dbReference type="GO" id="GO:0015648">
    <property type="term" value="F:lipid-linked peptidoglycan transporter activity"/>
    <property type="evidence" value="ECO:0007669"/>
    <property type="project" value="TreeGrafter"/>
</dbReference>
<evidence type="ECO:0000256" key="16">
    <source>
        <dbReference type="SAM" id="Phobius"/>
    </source>
</evidence>
<reference evidence="17 18" key="1">
    <citation type="journal article" date="2018" name="Microbiome">
        <title>Fine metagenomic profile of the Mediterranean stratified and mixed water columns revealed by assembly and recruitment.</title>
        <authorList>
            <person name="Haro-Moreno J.M."/>
            <person name="Lopez-Perez M."/>
            <person name="De La Torre J.R."/>
            <person name="Picazo A."/>
            <person name="Camacho A."/>
            <person name="Rodriguez-Valera F."/>
        </authorList>
    </citation>
    <scope>NUCLEOTIDE SEQUENCE [LARGE SCALE GENOMIC DNA]</scope>
    <source>
        <strain evidence="17">MED-G57</strain>
    </source>
</reference>
<evidence type="ECO:0000256" key="4">
    <source>
        <dbReference type="ARBA" id="ARBA00022692"/>
    </source>
</evidence>
<feature type="transmembrane region" description="Helical" evidence="16">
    <location>
        <begin position="303"/>
        <end position="328"/>
    </location>
</feature>
<proteinExistence type="inferred from homology"/>
<keyword evidence="6" id="KW-0573">Peptidoglycan synthesis</keyword>
<evidence type="ECO:0000256" key="1">
    <source>
        <dbReference type="ARBA" id="ARBA00004141"/>
    </source>
</evidence>
<dbReference type="PANTHER" id="PTHR30474:SF2">
    <property type="entry name" value="PEPTIDOGLYCAN GLYCOSYLTRANSFERASE FTSW-RELATED"/>
    <property type="match status" value="1"/>
</dbReference>
<gene>
    <name evidence="17" type="ORF">DBW71_03750</name>
</gene>
<organism evidence="17 18">
    <name type="scientific">PS1 clade bacterium</name>
    <dbReference type="NCBI Taxonomy" id="2175152"/>
    <lineage>
        <taxon>Bacteria</taxon>
        <taxon>Pseudomonadati</taxon>
        <taxon>Pseudomonadota</taxon>
        <taxon>Alphaproteobacteria</taxon>
        <taxon>PS1 clade</taxon>
    </lineage>
</organism>
<evidence type="ECO:0000256" key="11">
    <source>
        <dbReference type="ARBA" id="ARBA00038053"/>
    </source>
</evidence>
<evidence type="ECO:0000313" key="17">
    <source>
        <dbReference type="EMBL" id="RCL73375.1"/>
    </source>
</evidence>
<dbReference type="AlphaFoldDB" id="A0A368DQ85"/>
<dbReference type="EC" id="2.4.99.28" evidence="14"/>
<evidence type="ECO:0000256" key="5">
    <source>
        <dbReference type="ARBA" id="ARBA00022960"/>
    </source>
</evidence>
<comment type="similarity">
    <text evidence="11">Belongs to the SEDS family. FtsW subfamily.</text>
</comment>
<keyword evidence="17" id="KW-0131">Cell cycle</keyword>
<name>A0A368DQ85_9PROT</name>
<feature type="transmembrane region" description="Helical" evidence="16">
    <location>
        <begin position="85"/>
        <end position="103"/>
    </location>
</feature>